<dbReference type="PANTHER" id="PTHR42208:SF1">
    <property type="entry name" value="HEAVY METAL TRANSPORTER"/>
    <property type="match status" value="1"/>
</dbReference>
<evidence type="ECO:0000256" key="1">
    <source>
        <dbReference type="SAM" id="Phobius"/>
    </source>
</evidence>
<dbReference type="InterPro" id="IPR039447">
    <property type="entry name" value="UreH-like_TM_dom"/>
</dbReference>
<dbReference type="Proteomes" id="UP000271339">
    <property type="component" value="Unassembled WGS sequence"/>
</dbReference>
<feature type="domain" description="Urease accessory protein UreH-like transmembrane" evidence="2">
    <location>
        <begin position="5"/>
        <end position="203"/>
    </location>
</feature>
<gene>
    <name evidence="3" type="ORF">BXY75_2103</name>
</gene>
<accession>A0A3L9YDE8</accession>
<feature type="transmembrane region" description="Helical" evidence="1">
    <location>
        <begin position="194"/>
        <end position="217"/>
    </location>
</feature>
<dbReference type="RefSeq" id="WP_121907674.1">
    <property type="nucleotide sequence ID" value="NZ_REFC01000013.1"/>
</dbReference>
<protein>
    <recommendedName>
        <fullName evidence="2">Urease accessory protein UreH-like transmembrane domain-containing protein</fullName>
    </recommendedName>
</protein>
<organism evidence="3 4">
    <name type="scientific">Ulvibacter antarcticus</name>
    <dbReference type="NCBI Taxonomy" id="442714"/>
    <lineage>
        <taxon>Bacteria</taxon>
        <taxon>Pseudomonadati</taxon>
        <taxon>Bacteroidota</taxon>
        <taxon>Flavobacteriia</taxon>
        <taxon>Flavobacteriales</taxon>
        <taxon>Flavobacteriaceae</taxon>
        <taxon>Ulvibacter</taxon>
    </lineage>
</organism>
<sequence length="243" mass="26844">MLWSALVFGLLGSFHCVGMCGPIAFMLPVDRENKFKKLLQIFLYHFGRICAYSIIGLLFGLIGKSLNIFGLQQQLSVLVGVLMILVVLIPTRVFNRYNFSRPIYKGVSKIKNALGKELKKKSPDTFLTIGFLNGFLPCGLVYMAVFGSLAAVSAWKGSLYMALFGIGTIPLMTAAVYLGNFLNTQIRQRIRQAVPVFALLIGCLFILRGLGLGIPYISPKSIEQEVTTSYECHSVSDESKLNN</sequence>
<feature type="transmembrane region" description="Helical" evidence="1">
    <location>
        <begin position="75"/>
        <end position="95"/>
    </location>
</feature>
<feature type="transmembrane region" description="Helical" evidence="1">
    <location>
        <begin position="6"/>
        <end position="29"/>
    </location>
</feature>
<evidence type="ECO:0000313" key="3">
    <source>
        <dbReference type="EMBL" id="RMA58726.1"/>
    </source>
</evidence>
<name>A0A3L9YDE8_9FLAO</name>
<keyword evidence="1" id="KW-1133">Transmembrane helix</keyword>
<dbReference type="OrthoDB" id="594443at2"/>
<proteinExistence type="predicted"/>
<feature type="transmembrane region" description="Helical" evidence="1">
    <location>
        <begin position="41"/>
        <end position="63"/>
    </location>
</feature>
<keyword evidence="4" id="KW-1185">Reference proteome</keyword>
<dbReference type="EMBL" id="REFC01000013">
    <property type="protein sequence ID" value="RMA58726.1"/>
    <property type="molecule type" value="Genomic_DNA"/>
</dbReference>
<dbReference type="PANTHER" id="PTHR42208">
    <property type="entry name" value="HEAVY METAL TRANSPORTER-RELATED"/>
    <property type="match status" value="1"/>
</dbReference>
<keyword evidence="1" id="KW-0812">Transmembrane</keyword>
<evidence type="ECO:0000313" key="4">
    <source>
        <dbReference type="Proteomes" id="UP000271339"/>
    </source>
</evidence>
<reference evidence="3 4" key="1">
    <citation type="submission" date="2018-10" db="EMBL/GenBank/DDBJ databases">
        <title>Genomic Encyclopedia of Archaeal and Bacterial Type Strains, Phase II (KMG-II): from individual species to whole genera.</title>
        <authorList>
            <person name="Goeker M."/>
        </authorList>
    </citation>
    <scope>NUCLEOTIDE SEQUENCE [LARGE SCALE GENOMIC DNA]</scope>
    <source>
        <strain evidence="3 4">DSM 23424</strain>
    </source>
</reference>
<keyword evidence="1" id="KW-0472">Membrane</keyword>
<dbReference type="Pfam" id="PF13386">
    <property type="entry name" value="DsbD_2"/>
    <property type="match status" value="1"/>
</dbReference>
<comment type="caution">
    <text evidence="3">The sequence shown here is derived from an EMBL/GenBank/DDBJ whole genome shotgun (WGS) entry which is preliminary data.</text>
</comment>
<dbReference type="AlphaFoldDB" id="A0A3L9YDE8"/>
<feature type="transmembrane region" description="Helical" evidence="1">
    <location>
        <begin position="158"/>
        <end position="182"/>
    </location>
</feature>
<feature type="transmembrane region" description="Helical" evidence="1">
    <location>
        <begin position="126"/>
        <end position="152"/>
    </location>
</feature>
<evidence type="ECO:0000259" key="2">
    <source>
        <dbReference type="Pfam" id="PF13386"/>
    </source>
</evidence>